<evidence type="ECO:0000313" key="4">
    <source>
        <dbReference type="Proteomes" id="UP001157006"/>
    </source>
</evidence>
<sequence>MQKYSMLMAQIGCAAIGVLAFTIFGPGWLAKSASVAACVAYMIYTDSVHPPAVSMPLLFIDGVKLQTLSFWYVLYPGVAGCILLCFIQEVVLYMKKNFKF</sequence>
<comment type="caution">
    <text evidence="3">The sequence shown here is derived from an EMBL/GenBank/DDBJ whole genome shotgun (WGS) entry which is preliminary data.</text>
</comment>
<evidence type="ECO:0000259" key="2">
    <source>
        <dbReference type="Pfam" id="PF04982"/>
    </source>
</evidence>
<evidence type="ECO:0000256" key="1">
    <source>
        <dbReference type="SAM" id="Phobius"/>
    </source>
</evidence>
<dbReference type="PANTHER" id="PTHR33741:SF1">
    <property type="entry name" value="HPP FAMILY PROTEIN, EXPRESSED"/>
    <property type="match status" value="1"/>
</dbReference>
<keyword evidence="4" id="KW-1185">Reference proteome</keyword>
<accession>A0AAV0YII5</accession>
<organism evidence="3 4">
    <name type="scientific">Vicia faba</name>
    <name type="common">Broad bean</name>
    <name type="synonym">Faba vulgaris</name>
    <dbReference type="NCBI Taxonomy" id="3906"/>
    <lineage>
        <taxon>Eukaryota</taxon>
        <taxon>Viridiplantae</taxon>
        <taxon>Streptophyta</taxon>
        <taxon>Embryophyta</taxon>
        <taxon>Tracheophyta</taxon>
        <taxon>Spermatophyta</taxon>
        <taxon>Magnoliopsida</taxon>
        <taxon>eudicotyledons</taxon>
        <taxon>Gunneridae</taxon>
        <taxon>Pentapetalae</taxon>
        <taxon>rosids</taxon>
        <taxon>fabids</taxon>
        <taxon>Fabales</taxon>
        <taxon>Fabaceae</taxon>
        <taxon>Papilionoideae</taxon>
        <taxon>50 kb inversion clade</taxon>
        <taxon>NPAAA clade</taxon>
        <taxon>Hologalegina</taxon>
        <taxon>IRL clade</taxon>
        <taxon>Fabeae</taxon>
        <taxon>Vicia</taxon>
    </lineage>
</organism>
<gene>
    <name evidence="3" type="ORF">VFH_U050600</name>
</gene>
<reference evidence="3 4" key="1">
    <citation type="submission" date="2023-01" db="EMBL/GenBank/DDBJ databases">
        <authorList>
            <person name="Kreplak J."/>
        </authorList>
    </citation>
    <scope>NUCLEOTIDE SEQUENCE [LARGE SCALE GENOMIC DNA]</scope>
</reference>
<feature type="domain" description="HPP transmembrane region" evidence="2">
    <location>
        <begin position="2"/>
        <end position="94"/>
    </location>
</feature>
<dbReference type="InterPro" id="IPR058581">
    <property type="entry name" value="TM_HPP"/>
</dbReference>
<dbReference type="InterPro" id="IPR007065">
    <property type="entry name" value="HPP"/>
</dbReference>
<evidence type="ECO:0000313" key="3">
    <source>
        <dbReference type="EMBL" id="CAI8583922.1"/>
    </source>
</evidence>
<dbReference type="PANTHER" id="PTHR33741">
    <property type="entry name" value="TRANSMEMBRANE PROTEIN DDB_G0269096-RELATED"/>
    <property type="match status" value="1"/>
</dbReference>
<dbReference type="Proteomes" id="UP001157006">
    <property type="component" value="Unassembled WGS sequence"/>
</dbReference>
<dbReference type="EMBL" id="CATIWC010001197">
    <property type="protein sequence ID" value="CAI8583922.1"/>
    <property type="molecule type" value="Genomic_DNA"/>
</dbReference>
<keyword evidence="1" id="KW-0472">Membrane</keyword>
<proteinExistence type="predicted"/>
<dbReference type="AlphaFoldDB" id="A0AAV0YII5"/>
<dbReference type="Pfam" id="PF04982">
    <property type="entry name" value="TM_HPP"/>
    <property type="match status" value="1"/>
</dbReference>
<protein>
    <recommendedName>
        <fullName evidence="2">HPP transmembrane region domain-containing protein</fullName>
    </recommendedName>
</protein>
<feature type="transmembrane region" description="Helical" evidence="1">
    <location>
        <begin position="70"/>
        <end position="94"/>
    </location>
</feature>
<keyword evidence="1" id="KW-1133">Transmembrane helix</keyword>
<keyword evidence="1" id="KW-0812">Transmembrane</keyword>
<name>A0AAV0YII5_VICFA</name>